<evidence type="ECO:0000256" key="6">
    <source>
        <dbReference type="ARBA" id="ARBA00022792"/>
    </source>
</evidence>
<reference evidence="13" key="1">
    <citation type="submission" date="2020-12" db="EMBL/GenBank/DDBJ databases">
        <title>Metabolic potential, ecology and presence of endohyphal bacteria is reflected in genomic diversity of Mucoromycotina.</title>
        <authorList>
            <person name="Muszewska A."/>
            <person name="Okrasinska A."/>
            <person name="Steczkiewicz K."/>
            <person name="Drgas O."/>
            <person name="Orlowska M."/>
            <person name="Perlinska-Lenart U."/>
            <person name="Aleksandrzak-Piekarczyk T."/>
            <person name="Szatraj K."/>
            <person name="Zielenkiewicz U."/>
            <person name="Pilsyk S."/>
            <person name="Malc E."/>
            <person name="Mieczkowski P."/>
            <person name="Kruszewska J.S."/>
            <person name="Biernat P."/>
            <person name="Pawlowska J."/>
        </authorList>
    </citation>
    <scope>NUCLEOTIDE SEQUENCE</scope>
    <source>
        <strain evidence="13">WA0000067209</strain>
    </source>
</reference>
<keyword evidence="3 12" id="KW-0813">Transport</keyword>
<evidence type="ECO:0000313" key="14">
    <source>
        <dbReference type="Proteomes" id="UP000654370"/>
    </source>
</evidence>
<evidence type="ECO:0000256" key="5">
    <source>
        <dbReference type="ARBA" id="ARBA00022692"/>
    </source>
</evidence>
<dbReference type="FunFam" id="1.20.5.260:FF:000001">
    <property type="entry name" value="Cytochrome b-c1 complex subunit 9"/>
    <property type="match status" value="1"/>
</dbReference>
<proteinExistence type="inferred from homology"/>
<keyword evidence="5" id="KW-0812">Transmembrane</keyword>
<evidence type="ECO:0000256" key="2">
    <source>
        <dbReference type="ARBA" id="ARBA00007856"/>
    </source>
</evidence>
<comment type="caution">
    <text evidence="13">The sequence shown here is derived from an EMBL/GenBank/DDBJ whole genome shotgun (WGS) entry which is preliminary data.</text>
</comment>
<keyword evidence="10" id="KW-0472">Membrane</keyword>
<dbReference type="GO" id="GO:0006122">
    <property type="term" value="P:mitochondrial electron transport, ubiquinol to cytochrome c"/>
    <property type="evidence" value="ECO:0007669"/>
    <property type="project" value="UniProtKB-UniRule"/>
</dbReference>
<evidence type="ECO:0000256" key="1">
    <source>
        <dbReference type="ARBA" id="ARBA00004434"/>
    </source>
</evidence>
<keyword evidence="6 12" id="KW-0999">Mitochondrion inner membrane</keyword>
<evidence type="ECO:0000256" key="12">
    <source>
        <dbReference type="RuleBase" id="RU368056"/>
    </source>
</evidence>
<comment type="similarity">
    <text evidence="2 12">Belongs to the UQCR10/QCR9 family.</text>
</comment>
<evidence type="ECO:0000256" key="7">
    <source>
        <dbReference type="ARBA" id="ARBA00022982"/>
    </source>
</evidence>
<dbReference type="OrthoDB" id="44067at2759"/>
<dbReference type="GO" id="GO:0005743">
    <property type="term" value="C:mitochondrial inner membrane"/>
    <property type="evidence" value="ECO:0007669"/>
    <property type="project" value="UniProtKB-SubCell"/>
</dbReference>
<dbReference type="PANTHER" id="PTHR12980">
    <property type="entry name" value="UBIQUINOL-CYTOCHROME C REDUCTASE COMPLEX, SUBUNIT X"/>
    <property type="match status" value="1"/>
</dbReference>
<dbReference type="Pfam" id="PF05365">
    <property type="entry name" value="UCR_UQCRX_QCR9"/>
    <property type="match status" value="1"/>
</dbReference>
<dbReference type="Proteomes" id="UP000654370">
    <property type="component" value="Unassembled WGS sequence"/>
</dbReference>
<dbReference type="PANTHER" id="PTHR12980:SF0">
    <property type="entry name" value="CYTOCHROME B-C1 COMPLEX SUBUNIT 9"/>
    <property type="match status" value="1"/>
</dbReference>
<evidence type="ECO:0000256" key="3">
    <source>
        <dbReference type="ARBA" id="ARBA00022448"/>
    </source>
</evidence>
<dbReference type="Gene3D" id="1.20.5.260">
    <property type="entry name" value="Cytochrome b-c1 complex subunit 9"/>
    <property type="match status" value="1"/>
</dbReference>
<evidence type="ECO:0000256" key="11">
    <source>
        <dbReference type="ARBA" id="ARBA00044247"/>
    </source>
</evidence>
<keyword evidence="7 12" id="KW-0249">Electron transport</keyword>
<comment type="subunit">
    <text evidence="12">Component of the ubiquinol-cytochrome c oxidoreductase (cytochrome b-c1 complex, complex III, CIII), a multisubunit enzyme composed of 3 respiratory subunits cytochrome b, cytochrome c1 and Rieske protein, 2 core protein subunits, and additional low-molecular weight protein subunits.</text>
</comment>
<dbReference type="InterPro" id="IPR008027">
    <property type="entry name" value="QCR9"/>
</dbReference>
<evidence type="ECO:0000256" key="8">
    <source>
        <dbReference type="ARBA" id="ARBA00022989"/>
    </source>
</evidence>
<keyword evidence="4 12" id="KW-0679">Respiratory chain</keyword>
<organism evidence="13 14">
    <name type="scientific">Mortierella isabellina</name>
    <name type="common">Filamentous fungus</name>
    <name type="synonym">Umbelopsis isabellina</name>
    <dbReference type="NCBI Taxonomy" id="91625"/>
    <lineage>
        <taxon>Eukaryota</taxon>
        <taxon>Fungi</taxon>
        <taxon>Fungi incertae sedis</taxon>
        <taxon>Mucoromycota</taxon>
        <taxon>Mucoromycotina</taxon>
        <taxon>Umbelopsidomycetes</taxon>
        <taxon>Umbelopsidales</taxon>
        <taxon>Umbelopsidaceae</taxon>
        <taxon>Umbelopsis</taxon>
    </lineage>
</organism>
<dbReference type="EMBL" id="JAEPQZ010000002">
    <property type="protein sequence ID" value="KAG2184570.1"/>
    <property type="molecule type" value="Genomic_DNA"/>
</dbReference>
<evidence type="ECO:0000256" key="9">
    <source>
        <dbReference type="ARBA" id="ARBA00023128"/>
    </source>
</evidence>
<name>A0A8H7Q2Y5_MORIS</name>
<gene>
    <name evidence="13" type="ORF">INT43_000479</name>
</gene>
<sequence length="74" mass="8573">MLGRTFYNTLVKKNSVFIATIFGTAFAFEVAFDTTSTRVWDNFNKGGRLLPPIVHYNSVIGHKQWKDIKDKYEQ</sequence>
<accession>A0A8H7Q2Y5</accession>
<comment type="function">
    <text evidence="12">Component of the ubiquinol-cytochrome c oxidoreductase, a multisubunit transmembrane complex that is part of the mitochondrial electron transport chain which drives oxidative phosphorylation. The complex plays an important role in the uptake of multiple carbon sources present in different host niches.</text>
</comment>
<evidence type="ECO:0000313" key="13">
    <source>
        <dbReference type="EMBL" id="KAG2184570.1"/>
    </source>
</evidence>
<keyword evidence="9 12" id="KW-0496">Mitochondrion</keyword>
<protein>
    <recommendedName>
        <fullName evidence="11 12">Complex III subunit 9</fullName>
    </recommendedName>
</protein>
<keyword evidence="8" id="KW-1133">Transmembrane helix</keyword>
<evidence type="ECO:0000256" key="4">
    <source>
        <dbReference type="ARBA" id="ARBA00022660"/>
    </source>
</evidence>
<keyword evidence="14" id="KW-1185">Reference proteome</keyword>
<evidence type="ECO:0000256" key="10">
    <source>
        <dbReference type="ARBA" id="ARBA00023136"/>
    </source>
</evidence>
<dbReference type="GO" id="GO:0045275">
    <property type="term" value="C:respiratory chain complex III"/>
    <property type="evidence" value="ECO:0007669"/>
    <property type="project" value="UniProtKB-UniRule"/>
</dbReference>
<dbReference type="AlphaFoldDB" id="A0A8H7Q2Y5"/>
<dbReference type="InterPro" id="IPR036656">
    <property type="entry name" value="QCR9_sf"/>
</dbReference>
<comment type="subcellular location">
    <subcellularLocation>
        <location evidence="1 12">Mitochondrion inner membrane</location>
        <topology evidence="1 12">Single-pass membrane protein</topology>
    </subcellularLocation>
</comment>
<dbReference type="SUPFAM" id="SSF81514">
    <property type="entry name" value="Subunit X (non-heme 7 kDa protein) of cytochrome bc1 complex (Ubiquinol-cytochrome c reductase)"/>
    <property type="match status" value="1"/>
</dbReference>